<dbReference type="Proteomes" id="UP000499080">
    <property type="component" value="Unassembled WGS sequence"/>
</dbReference>
<evidence type="ECO:0000313" key="1">
    <source>
        <dbReference type="EMBL" id="GBM12846.1"/>
    </source>
</evidence>
<organism evidence="1 2">
    <name type="scientific">Araneus ventricosus</name>
    <name type="common">Orbweaver spider</name>
    <name type="synonym">Epeira ventricosa</name>
    <dbReference type="NCBI Taxonomy" id="182803"/>
    <lineage>
        <taxon>Eukaryota</taxon>
        <taxon>Metazoa</taxon>
        <taxon>Ecdysozoa</taxon>
        <taxon>Arthropoda</taxon>
        <taxon>Chelicerata</taxon>
        <taxon>Arachnida</taxon>
        <taxon>Araneae</taxon>
        <taxon>Araneomorphae</taxon>
        <taxon>Entelegynae</taxon>
        <taxon>Araneoidea</taxon>
        <taxon>Araneidae</taxon>
        <taxon>Araneus</taxon>
    </lineage>
</organism>
<dbReference type="PANTHER" id="PTHR46601:SF1">
    <property type="entry name" value="ADF-H DOMAIN-CONTAINING PROTEIN"/>
    <property type="match status" value="1"/>
</dbReference>
<name>A0A4Y2D9T5_ARAVE</name>
<gene>
    <name evidence="1" type="ORF">AVEN_114936_1</name>
</gene>
<dbReference type="PANTHER" id="PTHR46601">
    <property type="entry name" value="ULP_PROTEASE DOMAIN-CONTAINING PROTEIN"/>
    <property type="match status" value="1"/>
</dbReference>
<comment type="caution">
    <text evidence="1">The sequence shown here is derived from an EMBL/GenBank/DDBJ whole genome shotgun (WGS) entry which is preliminary data.</text>
</comment>
<reference evidence="1 2" key="1">
    <citation type="journal article" date="2019" name="Sci. Rep.">
        <title>Orb-weaving spider Araneus ventricosus genome elucidates the spidroin gene catalogue.</title>
        <authorList>
            <person name="Kono N."/>
            <person name="Nakamura H."/>
            <person name="Ohtoshi R."/>
            <person name="Moran D.A.P."/>
            <person name="Shinohara A."/>
            <person name="Yoshida Y."/>
            <person name="Fujiwara M."/>
            <person name="Mori M."/>
            <person name="Tomita M."/>
            <person name="Arakawa K."/>
        </authorList>
    </citation>
    <scope>NUCLEOTIDE SEQUENCE [LARGE SCALE GENOMIC DNA]</scope>
</reference>
<dbReference type="AlphaFoldDB" id="A0A4Y2D9T5"/>
<dbReference type="OrthoDB" id="10062343at2759"/>
<keyword evidence="2" id="KW-1185">Reference proteome</keyword>
<evidence type="ECO:0000313" key="2">
    <source>
        <dbReference type="Proteomes" id="UP000499080"/>
    </source>
</evidence>
<sequence length="275" mass="31656">MHPSLLHKAQSKYSSKTKDELIEGISIILVNFSENYTCIMQEVIQSVHWKKEQVTIHPFLAYVKDTANDKLKPILMCVISDHLVHDATTFWTFQKVTDQDLIKEVSQIKYIKYFSDGSSAQYKNFKNFINFCHHEKDHGVTAEWHFFVSCHRKGACDNIGGTIKRTANKASLQRPYKDQMFNASDLYKFTKDSIKGIKIFFVEKSEIEIFHCQLAMRYQTVDTIKGTRSNHSFVPINETQLLVSRVSDSTTTFIATLGSKILPLTFQNEQYAACT</sequence>
<protein>
    <submittedName>
        <fullName evidence="1">Uncharacterized protein</fullName>
    </submittedName>
</protein>
<accession>A0A4Y2D9T5</accession>
<proteinExistence type="predicted"/>
<dbReference type="EMBL" id="BGPR01000320">
    <property type="protein sequence ID" value="GBM12846.1"/>
    <property type="molecule type" value="Genomic_DNA"/>
</dbReference>